<dbReference type="OrthoDB" id="2121326at2759"/>
<feature type="non-terminal residue" evidence="2">
    <location>
        <position position="1"/>
    </location>
</feature>
<evidence type="ECO:0000313" key="3">
    <source>
        <dbReference type="Proteomes" id="UP000257109"/>
    </source>
</evidence>
<feature type="domain" description="Thioredoxin" evidence="1">
    <location>
        <begin position="150"/>
        <end position="278"/>
    </location>
</feature>
<proteinExistence type="predicted"/>
<dbReference type="Proteomes" id="UP000257109">
    <property type="component" value="Unassembled WGS sequence"/>
</dbReference>
<evidence type="ECO:0000259" key="1">
    <source>
        <dbReference type="PROSITE" id="PS51352"/>
    </source>
</evidence>
<dbReference type="CDD" id="cd02947">
    <property type="entry name" value="TRX_family"/>
    <property type="match status" value="2"/>
</dbReference>
<accession>A0A371E3P5</accession>
<dbReference type="STRING" id="157652.A0A371E3P5"/>
<feature type="domain" description="Thioredoxin" evidence="1">
    <location>
        <begin position="8"/>
        <end position="135"/>
    </location>
</feature>
<dbReference type="PROSITE" id="PS00194">
    <property type="entry name" value="THIOREDOXIN_1"/>
    <property type="match status" value="2"/>
</dbReference>
<dbReference type="Pfam" id="PF00085">
    <property type="entry name" value="Thioredoxin"/>
    <property type="match status" value="2"/>
</dbReference>
<dbReference type="Gene3D" id="3.40.30.10">
    <property type="entry name" value="Glutaredoxin"/>
    <property type="match status" value="2"/>
</dbReference>
<comment type="caution">
    <text evidence="2">The sequence shown here is derived from an EMBL/GenBank/DDBJ whole genome shotgun (WGS) entry which is preliminary data.</text>
</comment>
<dbReference type="PROSITE" id="PS51352">
    <property type="entry name" value="THIOREDOXIN_2"/>
    <property type="match status" value="2"/>
</dbReference>
<dbReference type="InterPro" id="IPR050620">
    <property type="entry name" value="Thioredoxin_H-type-like"/>
</dbReference>
<evidence type="ECO:0000313" key="2">
    <source>
        <dbReference type="EMBL" id="RDX60659.1"/>
    </source>
</evidence>
<dbReference type="SUPFAM" id="SSF52833">
    <property type="entry name" value="Thioredoxin-like"/>
    <property type="match status" value="2"/>
</dbReference>
<organism evidence="2 3">
    <name type="scientific">Mucuna pruriens</name>
    <name type="common">Velvet bean</name>
    <name type="synonym">Dolichos pruriens</name>
    <dbReference type="NCBI Taxonomy" id="157652"/>
    <lineage>
        <taxon>Eukaryota</taxon>
        <taxon>Viridiplantae</taxon>
        <taxon>Streptophyta</taxon>
        <taxon>Embryophyta</taxon>
        <taxon>Tracheophyta</taxon>
        <taxon>Spermatophyta</taxon>
        <taxon>Magnoliopsida</taxon>
        <taxon>eudicotyledons</taxon>
        <taxon>Gunneridae</taxon>
        <taxon>Pentapetalae</taxon>
        <taxon>rosids</taxon>
        <taxon>fabids</taxon>
        <taxon>Fabales</taxon>
        <taxon>Fabaceae</taxon>
        <taxon>Papilionoideae</taxon>
        <taxon>50 kb inversion clade</taxon>
        <taxon>NPAAA clade</taxon>
        <taxon>indigoferoid/millettioid clade</taxon>
        <taxon>Phaseoleae</taxon>
        <taxon>Mucuna</taxon>
    </lineage>
</organism>
<dbReference type="EMBL" id="QJKJ01016672">
    <property type="protein sequence ID" value="RDX60659.1"/>
    <property type="molecule type" value="Genomic_DNA"/>
</dbReference>
<dbReference type="InterPro" id="IPR013766">
    <property type="entry name" value="Thioredoxin_domain"/>
</dbReference>
<protein>
    <submittedName>
        <fullName evidence="2">Thioredoxin H2</fullName>
    </submittedName>
</protein>
<dbReference type="PRINTS" id="PR00421">
    <property type="entry name" value="THIOREDOXIN"/>
</dbReference>
<dbReference type="InterPro" id="IPR017937">
    <property type="entry name" value="Thioredoxin_CS"/>
</dbReference>
<keyword evidence="3" id="KW-1185">Reference proteome</keyword>
<dbReference type="InterPro" id="IPR036249">
    <property type="entry name" value="Thioredoxin-like_sf"/>
</dbReference>
<gene>
    <name evidence="2" type="primary">TRX2</name>
    <name evidence="2" type="ORF">CR513_61179</name>
</gene>
<dbReference type="PANTHER" id="PTHR10438">
    <property type="entry name" value="THIOREDOXIN"/>
    <property type="match status" value="1"/>
</dbReference>
<sequence>MGSILSSLLGGDASAADAAPSSSGEGSGVTTFHSSARWQLHFNSLKETSKLVVIDFSASWCGPCKFIEPAIHAMAEKFADVDFVKIDVDELPDVAREFQVEAMPTFALVKKGKVVDKVVGAKKDELEKKIGKHRATNTTTYKAMGGVLSAIVGDSAAAAAVETSSSAENSGVATFHSSARWQLHFNSLKDSPNLVVIDFSASWCGPCKFMEPAIHEMAQKFSDVGFVKIDVDELPDVAQEFKVQAMPTFVLVKKGKEVDKVVGAKKDELQRKIDIHRTTPDNNFSLENNIGT</sequence>
<reference evidence="2" key="1">
    <citation type="submission" date="2018-05" db="EMBL/GenBank/DDBJ databases">
        <title>Draft genome of Mucuna pruriens seed.</title>
        <authorList>
            <person name="Nnadi N.E."/>
            <person name="Vos R."/>
            <person name="Hasami M.H."/>
            <person name="Devisetty U.K."/>
            <person name="Aguiy J.C."/>
        </authorList>
    </citation>
    <scope>NUCLEOTIDE SEQUENCE [LARGE SCALE GENOMIC DNA]</scope>
    <source>
        <strain evidence="2">JCA_2017</strain>
    </source>
</reference>
<name>A0A371E3P5_MUCPR</name>
<dbReference type="AlphaFoldDB" id="A0A371E3P5"/>
<dbReference type="PANTHER" id="PTHR10438:SF413">
    <property type="entry name" value="THIOREDOXIN H2"/>
    <property type="match status" value="1"/>
</dbReference>